<protein>
    <submittedName>
        <fullName evidence="3">Uncharacterized protein</fullName>
    </submittedName>
</protein>
<name>A0AAD3DVG8_9CHLO</name>
<dbReference type="PANTHER" id="PTHR36042">
    <property type="entry name" value="OS05G0490900 PROTEIN"/>
    <property type="match status" value="1"/>
</dbReference>
<dbReference type="AlphaFoldDB" id="A0AAD3DVG8"/>
<keyword evidence="2" id="KW-1133">Transmembrane helix</keyword>
<evidence type="ECO:0000313" key="4">
    <source>
        <dbReference type="Proteomes" id="UP001054857"/>
    </source>
</evidence>
<sequence length="181" mass="20044">RLVADPYRNFTSKMQSLLSPSRCIGHCGLQQSTRKANAVISVFGRQPRIGGIGYGCDVRPLRAQPEQQPPPKPVAADEELPPWVRREKERELQSKLGPTGLPWPLYLLFSIFTAIAAVGSIFEFTDRNPLFGVLPPENPLWAPILLFLAATGLPTAGFLFIKGVNGFNEEAERQDKLDGYL</sequence>
<feature type="non-terminal residue" evidence="3">
    <location>
        <position position="1"/>
    </location>
</feature>
<evidence type="ECO:0000313" key="3">
    <source>
        <dbReference type="EMBL" id="GFR47882.1"/>
    </source>
</evidence>
<gene>
    <name evidence="3" type="ORF">Agub_g9692</name>
</gene>
<proteinExistence type="predicted"/>
<organism evidence="3 4">
    <name type="scientific">Astrephomene gubernaculifera</name>
    <dbReference type="NCBI Taxonomy" id="47775"/>
    <lineage>
        <taxon>Eukaryota</taxon>
        <taxon>Viridiplantae</taxon>
        <taxon>Chlorophyta</taxon>
        <taxon>core chlorophytes</taxon>
        <taxon>Chlorophyceae</taxon>
        <taxon>CS clade</taxon>
        <taxon>Chlamydomonadales</taxon>
        <taxon>Astrephomenaceae</taxon>
        <taxon>Astrephomene</taxon>
    </lineage>
</organism>
<evidence type="ECO:0000256" key="1">
    <source>
        <dbReference type="SAM" id="MobiDB-lite"/>
    </source>
</evidence>
<feature type="region of interest" description="Disordered" evidence="1">
    <location>
        <begin position="61"/>
        <end position="82"/>
    </location>
</feature>
<keyword evidence="2" id="KW-0472">Membrane</keyword>
<dbReference type="EMBL" id="BMAR01000020">
    <property type="protein sequence ID" value="GFR47882.1"/>
    <property type="molecule type" value="Genomic_DNA"/>
</dbReference>
<feature type="transmembrane region" description="Helical" evidence="2">
    <location>
        <begin position="142"/>
        <end position="161"/>
    </location>
</feature>
<comment type="caution">
    <text evidence="3">The sequence shown here is derived from an EMBL/GenBank/DDBJ whole genome shotgun (WGS) entry which is preliminary data.</text>
</comment>
<keyword evidence="2" id="KW-0812">Transmembrane</keyword>
<accession>A0AAD3DVG8</accession>
<feature type="transmembrane region" description="Helical" evidence="2">
    <location>
        <begin position="103"/>
        <end position="122"/>
    </location>
</feature>
<reference evidence="3 4" key="1">
    <citation type="journal article" date="2021" name="Sci. Rep.">
        <title>Genome sequencing of the multicellular alga Astrephomene provides insights into convergent evolution of germ-soma differentiation.</title>
        <authorList>
            <person name="Yamashita S."/>
            <person name="Yamamoto K."/>
            <person name="Matsuzaki R."/>
            <person name="Suzuki S."/>
            <person name="Yamaguchi H."/>
            <person name="Hirooka S."/>
            <person name="Minakuchi Y."/>
            <person name="Miyagishima S."/>
            <person name="Kawachi M."/>
            <person name="Toyoda A."/>
            <person name="Nozaki H."/>
        </authorList>
    </citation>
    <scope>NUCLEOTIDE SEQUENCE [LARGE SCALE GENOMIC DNA]</scope>
    <source>
        <strain evidence="3 4">NIES-4017</strain>
    </source>
</reference>
<evidence type="ECO:0000256" key="2">
    <source>
        <dbReference type="SAM" id="Phobius"/>
    </source>
</evidence>
<dbReference type="Proteomes" id="UP001054857">
    <property type="component" value="Unassembled WGS sequence"/>
</dbReference>
<dbReference type="PANTHER" id="PTHR36042:SF1">
    <property type="entry name" value="OS05G0490900 PROTEIN"/>
    <property type="match status" value="1"/>
</dbReference>
<keyword evidence="4" id="KW-1185">Reference proteome</keyword>